<comment type="caution">
    <text evidence="1">The sequence shown here is derived from an EMBL/GenBank/DDBJ whole genome shotgun (WGS) entry which is preliminary data.</text>
</comment>
<accession>A0A9N9JA54</accession>
<proteinExistence type="predicted"/>
<name>A0A9N9JA54_9GLOM</name>
<reference evidence="1" key="1">
    <citation type="submission" date="2021-06" db="EMBL/GenBank/DDBJ databases">
        <authorList>
            <person name="Kallberg Y."/>
            <person name="Tangrot J."/>
            <person name="Rosling A."/>
        </authorList>
    </citation>
    <scope>NUCLEOTIDE SEQUENCE</scope>
    <source>
        <strain evidence="1">FL130A</strain>
    </source>
</reference>
<dbReference type="OrthoDB" id="2494239at2759"/>
<dbReference type="AlphaFoldDB" id="A0A9N9JA54"/>
<evidence type="ECO:0000313" key="1">
    <source>
        <dbReference type="EMBL" id="CAG8769172.1"/>
    </source>
</evidence>
<evidence type="ECO:0000313" key="2">
    <source>
        <dbReference type="Proteomes" id="UP000789508"/>
    </source>
</evidence>
<organism evidence="1 2">
    <name type="scientific">Ambispora leptoticha</name>
    <dbReference type="NCBI Taxonomy" id="144679"/>
    <lineage>
        <taxon>Eukaryota</taxon>
        <taxon>Fungi</taxon>
        <taxon>Fungi incertae sedis</taxon>
        <taxon>Mucoromycota</taxon>
        <taxon>Glomeromycotina</taxon>
        <taxon>Glomeromycetes</taxon>
        <taxon>Archaeosporales</taxon>
        <taxon>Ambisporaceae</taxon>
        <taxon>Ambispora</taxon>
    </lineage>
</organism>
<protein>
    <submittedName>
        <fullName evidence="1">2545_t:CDS:1</fullName>
    </submittedName>
</protein>
<keyword evidence="2" id="KW-1185">Reference proteome</keyword>
<sequence length="180" mass="21408">PVKIDNKTTLLYCETCQIEMYQQISDDNASDKEIIREQLIDSESLIICISCGTEKLKQQMKNWRGSFFCKIEERLAHTIALELINPNYTFEGRLDIRQNQQEKEHHIIKEIQPNDVFLTPNKIVPQQFINEEITDEIDEQLFEQLIFNEIELQRTIDRSFREANPKNKTFHEYNRNSLSK</sequence>
<dbReference type="Proteomes" id="UP000789508">
    <property type="component" value="Unassembled WGS sequence"/>
</dbReference>
<dbReference type="EMBL" id="CAJVPS010051253">
    <property type="protein sequence ID" value="CAG8769172.1"/>
    <property type="molecule type" value="Genomic_DNA"/>
</dbReference>
<feature type="non-terminal residue" evidence="1">
    <location>
        <position position="180"/>
    </location>
</feature>
<gene>
    <name evidence="1" type="ORF">ALEPTO_LOCUS14049</name>
</gene>